<dbReference type="AlphaFoldDB" id="C0BYK9"/>
<gene>
    <name evidence="4" type="ORF">CLOHYLEM_04898</name>
</gene>
<dbReference type="SUPFAM" id="SSF46689">
    <property type="entry name" value="Homeodomain-like"/>
    <property type="match status" value="1"/>
</dbReference>
<dbReference type="PANTHER" id="PTHR43479">
    <property type="entry name" value="ACREF/ENVCD OPERON REPRESSOR-RELATED"/>
    <property type="match status" value="1"/>
</dbReference>
<evidence type="ECO:0000313" key="5">
    <source>
        <dbReference type="Proteomes" id="UP000004893"/>
    </source>
</evidence>
<dbReference type="HOGENOM" id="CLU_069356_34_0_9"/>
<feature type="DNA-binding region" description="H-T-H motif" evidence="2">
    <location>
        <begin position="24"/>
        <end position="43"/>
    </location>
</feature>
<dbReference type="Pfam" id="PF00440">
    <property type="entry name" value="TetR_N"/>
    <property type="match status" value="1"/>
</dbReference>
<feature type="domain" description="HTH tetR-type" evidence="3">
    <location>
        <begin position="1"/>
        <end position="61"/>
    </location>
</feature>
<protein>
    <submittedName>
        <fullName evidence="4">Transcriptional regulator, TetR family</fullName>
    </submittedName>
</protein>
<name>C0BYK9_9FIRM</name>
<dbReference type="GO" id="GO:0003677">
    <property type="term" value="F:DNA binding"/>
    <property type="evidence" value="ECO:0007669"/>
    <property type="project" value="UniProtKB-UniRule"/>
</dbReference>
<reference evidence="4" key="1">
    <citation type="submission" date="2009-02" db="EMBL/GenBank/DDBJ databases">
        <authorList>
            <person name="Fulton L."/>
            <person name="Clifton S."/>
            <person name="Fulton B."/>
            <person name="Xu J."/>
            <person name="Minx P."/>
            <person name="Pepin K.H."/>
            <person name="Johnson M."/>
            <person name="Bhonagiri V."/>
            <person name="Nash W.E."/>
            <person name="Mardis E.R."/>
            <person name="Wilson R.K."/>
        </authorList>
    </citation>
    <scope>NUCLEOTIDE SEQUENCE [LARGE SCALE GENOMIC DNA]</scope>
    <source>
        <strain evidence="4">DSM 15053</strain>
    </source>
</reference>
<reference evidence="4" key="2">
    <citation type="submission" date="2013-06" db="EMBL/GenBank/DDBJ databases">
        <title>Draft genome sequence of Clostridium hylemonae (DSM 15053).</title>
        <authorList>
            <person name="Sudarsanam P."/>
            <person name="Ley R."/>
            <person name="Guruge J."/>
            <person name="Turnbaugh P.J."/>
            <person name="Mahowald M."/>
            <person name="Liep D."/>
            <person name="Gordon J."/>
        </authorList>
    </citation>
    <scope>NUCLEOTIDE SEQUENCE</scope>
    <source>
        <strain evidence="4">DSM 15053</strain>
    </source>
</reference>
<dbReference type="Proteomes" id="UP000004893">
    <property type="component" value="Unassembled WGS sequence"/>
</dbReference>
<evidence type="ECO:0000256" key="2">
    <source>
        <dbReference type="PROSITE-ProRule" id="PRU00335"/>
    </source>
</evidence>
<dbReference type="PANTHER" id="PTHR43479:SF11">
    <property type="entry name" value="ACREF_ENVCD OPERON REPRESSOR-RELATED"/>
    <property type="match status" value="1"/>
</dbReference>
<dbReference type="eggNOG" id="COG1309">
    <property type="taxonomic scope" value="Bacteria"/>
</dbReference>
<dbReference type="InterPro" id="IPR050624">
    <property type="entry name" value="HTH-type_Tx_Regulator"/>
</dbReference>
<keyword evidence="5" id="KW-1185">Reference proteome</keyword>
<keyword evidence="1 2" id="KW-0238">DNA-binding</keyword>
<dbReference type="OrthoDB" id="9808476at2"/>
<evidence type="ECO:0000313" key="4">
    <source>
        <dbReference type="EMBL" id="EEG74937.1"/>
    </source>
</evidence>
<dbReference type="Gene3D" id="1.10.357.10">
    <property type="entry name" value="Tetracycline Repressor, domain 2"/>
    <property type="match status" value="1"/>
</dbReference>
<comment type="caution">
    <text evidence="4">The sequence shown here is derived from an EMBL/GenBank/DDBJ whole genome shotgun (WGS) entry which is preliminary data.</text>
</comment>
<dbReference type="PRINTS" id="PR00455">
    <property type="entry name" value="HTHTETR"/>
</dbReference>
<organism evidence="4 5">
    <name type="scientific">[Clostridium] hylemonae DSM 15053</name>
    <dbReference type="NCBI Taxonomy" id="553973"/>
    <lineage>
        <taxon>Bacteria</taxon>
        <taxon>Bacillati</taxon>
        <taxon>Bacillota</taxon>
        <taxon>Clostridia</taxon>
        <taxon>Lachnospirales</taxon>
        <taxon>Lachnospiraceae</taxon>
    </lineage>
</organism>
<accession>C0BYK9</accession>
<dbReference type="STRING" id="553973.CLOHYLEM_04898"/>
<dbReference type="EMBL" id="ABYI02000018">
    <property type="protein sequence ID" value="EEG74937.1"/>
    <property type="molecule type" value="Genomic_DNA"/>
</dbReference>
<evidence type="ECO:0000256" key="1">
    <source>
        <dbReference type="ARBA" id="ARBA00023125"/>
    </source>
</evidence>
<dbReference type="InterPro" id="IPR001647">
    <property type="entry name" value="HTH_TetR"/>
</dbReference>
<dbReference type="PROSITE" id="PS50977">
    <property type="entry name" value="HTH_TETR_2"/>
    <property type="match status" value="1"/>
</dbReference>
<evidence type="ECO:0000259" key="3">
    <source>
        <dbReference type="PROSITE" id="PS50977"/>
    </source>
</evidence>
<dbReference type="RefSeq" id="WP_006442230.1">
    <property type="nucleotide sequence ID" value="NZ_CP036524.1"/>
</dbReference>
<proteinExistence type="predicted"/>
<dbReference type="InterPro" id="IPR009057">
    <property type="entry name" value="Homeodomain-like_sf"/>
</dbReference>
<sequence>MRTKERIIEEALTLFSTKGYEGTSVKNIAEAVGIKDSSLYKHYKSKKEIFDTIVQEMSSRMERMSQTLGLPDEADMERAARIYGDLTTEGLIQLSRQIFLFYLKDEFAARFRRMLTIEQYRTKEIYGVYRKLFMEDSIAYQTALFREMTRWGVLKEADPAAMAMNFYAPVFFLLNKYDQEPEREAEAFLELERHVREFARIYARSEEGNDAEET</sequence>